<dbReference type="AlphaFoldDB" id="A0A4Z2FYP1"/>
<gene>
    <name evidence="2" type="ORF">EYF80_043466</name>
</gene>
<protein>
    <submittedName>
        <fullName evidence="2">Uncharacterized protein</fullName>
    </submittedName>
</protein>
<organism evidence="2 3">
    <name type="scientific">Liparis tanakae</name>
    <name type="common">Tanaka's snailfish</name>
    <dbReference type="NCBI Taxonomy" id="230148"/>
    <lineage>
        <taxon>Eukaryota</taxon>
        <taxon>Metazoa</taxon>
        <taxon>Chordata</taxon>
        <taxon>Craniata</taxon>
        <taxon>Vertebrata</taxon>
        <taxon>Euteleostomi</taxon>
        <taxon>Actinopterygii</taxon>
        <taxon>Neopterygii</taxon>
        <taxon>Teleostei</taxon>
        <taxon>Neoteleostei</taxon>
        <taxon>Acanthomorphata</taxon>
        <taxon>Eupercaria</taxon>
        <taxon>Perciformes</taxon>
        <taxon>Cottioidei</taxon>
        <taxon>Cottales</taxon>
        <taxon>Liparidae</taxon>
        <taxon>Liparis</taxon>
    </lineage>
</organism>
<feature type="compositionally biased region" description="Low complexity" evidence="1">
    <location>
        <begin position="29"/>
        <end position="43"/>
    </location>
</feature>
<accession>A0A4Z2FYP1</accession>
<name>A0A4Z2FYP1_9TELE</name>
<feature type="region of interest" description="Disordered" evidence="1">
    <location>
        <begin position="1"/>
        <end position="43"/>
    </location>
</feature>
<dbReference type="EMBL" id="SRLO01000795">
    <property type="protein sequence ID" value="TNN46317.1"/>
    <property type="molecule type" value="Genomic_DNA"/>
</dbReference>
<reference evidence="2 3" key="1">
    <citation type="submission" date="2019-03" db="EMBL/GenBank/DDBJ databases">
        <title>First draft genome of Liparis tanakae, snailfish: a comprehensive survey of snailfish specific genes.</title>
        <authorList>
            <person name="Kim W."/>
            <person name="Song I."/>
            <person name="Jeong J.-H."/>
            <person name="Kim D."/>
            <person name="Kim S."/>
            <person name="Ryu S."/>
            <person name="Song J.Y."/>
            <person name="Lee S.K."/>
        </authorList>
    </citation>
    <scope>NUCLEOTIDE SEQUENCE [LARGE SCALE GENOMIC DNA]</scope>
    <source>
        <tissue evidence="2">Muscle</tissue>
    </source>
</reference>
<evidence type="ECO:0000256" key="1">
    <source>
        <dbReference type="SAM" id="MobiDB-lite"/>
    </source>
</evidence>
<comment type="caution">
    <text evidence="2">The sequence shown here is derived from an EMBL/GenBank/DDBJ whole genome shotgun (WGS) entry which is preliminary data.</text>
</comment>
<sequence>MHRRRRGTPEALKGIDRAVGGAKPEQCEEQSQSSGRSRARAVGGAKQPTLFNFRGFCTRRSSNSLLDGVGVLRQALLAMQLQLESVELQELVVDLPLYHLPLGRRPGQLGAQVHQLSLGGGGAQCQFLKTSNVQVCGHVYNECLLIVPKIKCMN</sequence>
<keyword evidence="3" id="KW-1185">Reference proteome</keyword>
<proteinExistence type="predicted"/>
<evidence type="ECO:0000313" key="2">
    <source>
        <dbReference type="EMBL" id="TNN46317.1"/>
    </source>
</evidence>
<dbReference type="Proteomes" id="UP000314294">
    <property type="component" value="Unassembled WGS sequence"/>
</dbReference>
<evidence type="ECO:0000313" key="3">
    <source>
        <dbReference type="Proteomes" id="UP000314294"/>
    </source>
</evidence>